<evidence type="ECO:0000313" key="3">
    <source>
        <dbReference type="Proteomes" id="UP000184226"/>
    </source>
</evidence>
<dbReference type="PANTHER" id="PTHR30024">
    <property type="entry name" value="ALIPHATIC SULFONATES-BINDING PROTEIN-RELATED"/>
    <property type="match status" value="1"/>
</dbReference>
<feature type="signal peptide" evidence="1">
    <location>
        <begin position="1"/>
        <end position="22"/>
    </location>
</feature>
<dbReference type="AlphaFoldDB" id="A0A1M5QC11"/>
<dbReference type="SUPFAM" id="SSF53850">
    <property type="entry name" value="Periplasmic binding protein-like II"/>
    <property type="match status" value="1"/>
</dbReference>
<reference evidence="2 3" key="1">
    <citation type="submission" date="2016-11" db="EMBL/GenBank/DDBJ databases">
        <authorList>
            <person name="Jaros S."/>
            <person name="Januszkiewicz K."/>
            <person name="Wedrychowicz H."/>
        </authorList>
    </citation>
    <scope>NUCLEOTIDE SEQUENCE [LARGE SCALE GENOMIC DNA]</scope>
    <source>
        <strain evidence="2 3">CGMCC 1.10190</strain>
    </source>
</reference>
<dbReference type="PANTHER" id="PTHR30024:SF2">
    <property type="entry name" value="ABC TRANSPORTER SUBSTRATE-BINDING PROTEIN"/>
    <property type="match status" value="1"/>
</dbReference>
<dbReference type="STRING" id="658167.SAMN04488135_102229"/>
<proteinExistence type="predicted"/>
<protein>
    <submittedName>
        <fullName evidence="2">NitT/TauT family transport system substrate-binding protein</fullName>
    </submittedName>
</protein>
<keyword evidence="1" id="KW-0732">Signal</keyword>
<dbReference type="Gene3D" id="3.40.190.10">
    <property type="entry name" value="Periplasmic binding protein-like II"/>
    <property type="match status" value="2"/>
</dbReference>
<dbReference type="OrthoDB" id="6003871at2"/>
<gene>
    <name evidence="2" type="ORF">SAMN04488135_102229</name>
</gene>
<sequence>MKKHVTMVLLAAAGLMPLGAHAEVSKLNIPLGAGGFGFLPLHMMKEHKLIEKHAEKAGQKVTINWANIGGPSVMIDALLSGSADFISAGPPSFLLLWDRTKGTANVKGVAAISSMPMYLNARAPHLKSIDDLKEGDKIAVTSVKSSIPSIVMQMYAVEKYGKDQAFRFDPYTVSMNHGDAAAALISGGGSIAAHYASSPLAEREIKTEGIRTIQNSDDVMGGSTTFTMVSTTTRFHDDNPKVYAAFVAALQEAQDMIKADKEGAAKVLIASMGGSGKVEDMVEILNDPSLKYTAKPENVMKYATFMNDIKSLKNRPEKIEELFFPGPAVSAGN</sequence>
<accession>A0A1M5QC11</accession>
<dbReference type="EMBL" id="FQXE01000002">
    <property type="protein sequence ID" value="SHH11724.1"/>
    <property type="molecule type" value="Genomic_DNA"/>
</dbReference>
<dbReference type="RefSeq" id="WP_073101875.1">
    <property type="nucleotide sequence ID" value="NZ_FQXE01000002.1"/>
</dbReference>
<keyword evidence="3" id="KW-1185">Reference proteome</keyword>
<name>A0A1M5QC11_9BURK</name>
<feature type="chain" id="PRO_5012793488" evidence="1">
    <location>
        <begin position="23"/>
        <end position="333"/>
    </location>
</feature>
<organism evidence="2 3">
    <name type="scientific">Pollutimonas bauzanensis</name>
    <dbReference type="NCBI Taxonomy" id="658167"/>
    <lineage>
        <taxon>Bacteria</taxon>
        <taxon>Pseudomonadati</taxon>
        <taxon>Pseudomonadota</taxon>
        <taxon>Betaproteobacteria</taxon>
        <taxon>Burkholderiales</taxon>
        <taxon>Alcaligenaceae</taxon>
        <taxon>Pollutimonas</taxon>
    </lineage>
</organism>
<evidence type="ECO:0000256" key="1">
    <source>
        <dbReference type="SAM" id="SignalP"/>
    </source>
</evidence>
<evidence type="ECO:0000313" key="2">
    <source>
        <dbReference type="EMBL" id="SHH11724.1"/>
    </source>
</evidence>
<dbReference type="Pfam" id="PF12974">
    <property type="entry name" value="Phosphonate-bd"/>
    <property type="match status" value="1"/>
</dbReference>
<dbReference type="Proteomes" id="UP000184226">
    <property type="component" value="Unassembled WGS sequence"/>
</dbReference>